<dbReference type="InterPro" id="IPR016181">
    <property type="entry name" value="Acyl_CoA_acyltransferase"/>
</dbReference>
<organism evidence="2 3">
    <name type="scientific">Brachybacterium rhamnosum</name>
    <dbReference type="NCBI Taxonomy" id="173361"/>
    <lineage>
        <taxon>Bacteria</taxon>
        <taxon>Bacillati</taxon>
        <taxon>Actinomycetota</taxon>
        <taxon>Actinomycetes</taxon>
        <taxon>Micrococcales</taxon>
        <taxon>Dermabacteraceae</taxon>
        <taxon>Brachybacterium</taxon>
    </lineage>
</organism>
<reference evidence="3" key="1">
    <citation type="journal article" date="2019" name="Int. J. Syst. Evol. Microbiol.">
        <title>The Global Catalogue of Microorganisms (GCM) 10K type strain sequencing project: providing services to taxonomists for standard genome sequencing and annotation.</title>
        <authorList>
            <consortium name="The Broad Institute Genomics Platform"/>
            <consortium name="The Broad Institute Genome Sequencing Center for Infectious Disease"/>
            <person name="Wu L."/>
            <person name="Ma J."/>
        </authorList>
    </citation>
    <scope>NUCLEOTIDE SEQUENCE [LARGE SCALE GENOMIC DNA]</scope>
    <source>
        <strain evidence="3">JCM 11650</strain>
    </source>
</reference>
<dbReference type="InterPro" id="IPR050266">
    <property type="entry name" value="AB_hydrolase_sf"/>
</dbReference>
<dbReference type="PANTHER" id="PTHR43798">
    <property type="entry name" value="MONOACYLGLYCEROL LIPASE"/>
    <property type="match status" value="1"/>
</dbReference>
<name>A0ABW4PYF6_9MICO</name>
<dbReference type="RefSeq" id="WP_343904488.1">
    <property type="nucleotide sequence ID" value="NZ_BAAAIS010000002.1"/>
</dbReference>
<dbReference type="CDD" id="cd04301">
    <property type="entry name" value="NAT_SF"/>
    <property type="match status" value="1"/>
</dbReference>
<dbReference type="Gene3D" id="3.40.50.1820">
    <property type="entry name" value="alpha/beta hydrolase"/>
    <property type="match status" value="1"/>
</dbReference>
<keyword evidence="2" id="KW-0012">Acyltransferase</keyword>
<gene>
    <name evidence="2" type="ORF">ACFSDA_10370</name>
</gene>
<dbReference type="Proteomes" id="UP001597280">
    <property type="component" value="Unassembled WGS sequence"/>
</dbReference>
<feature type="domain" description="N-acetyltransferase" evidence="1">
    <location>
        <begin position="286"/>
        <end position="440"/>
    </location>
</feature>
<comment type="caution">
    <text evidence="2">The sequence shown here is derived from an EMBL/GenBank/DDBJ whole genome shotgun (WGS) entry which is preliminary data.</text>
</comment>
<dbReference type="EC" id="2.3.1.-" evidence="2"/>
<dbReference type="PANTHER" id="PTHR43798:SF6">
    <property type="entry name" value="HYDROLASE, PUTATIVE (AFU_ORTHOLOGUE AFUA_4G13070)-RELATED"/>
    <property type="match status" value="1"/>
</dbReference>
<evidence type="ECO:0000259" key="1">
    <source>
        <dbReference type="PROSITE" id="PS51186"/>
    </source>
</evidence>
<dbReference type="GO" id="GO:0016746">
    <property type="term" value="F:acyltransferase activity"/>
    <property type="evidence" value="ECO:0007669"/>
    <property type="project" value="UniProtKB-KW"/>
</dbReference>
<dbReference type="SUPFAM" id="SSF55729">
    <property type="entry name" value="Acyl-CoA N-acyltransferases (Nat)"/>
    <property type="match status" value="1"/>
</dbReference>
<evidence type="ECO:0000313" key="2">
    <source>
        <dbReference type="EMBL" id="MFD1835478.1"/>
    </source>
</evidence>
<dbReference type="Pfam" id="PF12697">
    <property type="entry name" value="Abhydrolase_6"/>
    <property type="match status" value="1"/>
</dbReference>
<dbReference type="InterPro" id="IPR000182">
    <property type="entry name" value="GNAT_dom"/>
</dbReference>
<dbReference type="Gene3D" id="3.40.630.30">
    <property type="match status" value="1"/>
</dbReference>
<dbReference type="EMBL" id="JBHUFL010000002">
    <property type="protein sequence ID" value="MFD1835478.1"/>
    <property type="molecule type" value="Genomic_DNA"/>
</dbReference>
<protein>
    <submittedName>
        <fullName evidence="2">GNAT family N-acetyltransferase</fullName>
        <ecNumber evidence="2">2.3.1.-</ecNumber>
    </submittedName>
</protein>
<keyword evidence="2" id="KW-0808">Transferase</keyword>
<dbReference type="PROSITE" id="PS51186">
    <property type="entry name" value="GNAT"/>
    <property type="match status" value="1"/>
</dbReference>
<accession>A0ABW4PYF6</accession>
<sequence>MTDPVPHVVRRGQGAPLLLVHGNEVDHRFLLDLEDLFDESSPWERLHLDLAGFGRTPALPAPGGLPQLADWLDRVAGELLDGRPFAVIGSSLGGLLARDLVARRPERCLGIALLAPVVDPVHAHRTLPPGEVLEPDDGLLASLAPEEAALYAELAVVPSQENWDRFRATALPGLRAADRGAVARLAADYTLPRLPDAALEELDAPVLLALGRQDAVAGYEDQLALARRLPRATTAVLDRAGHNLHLDQPVAVRDLLRHWLAAVGEPPRPAATVGTASVRAATSAPATLRRLRRGDAPDVLAAFASHPDMARQGTVRSPEEAERYVARFLDTGADGRPSPHEAWVIDEEGRAVGLVGLTVDEAERSGWFWYWLHAEVRGRGLMARAAATVAQWALTARDLERLELGHRVNNPASGAVARAAGFVPEGTERGKFLVDGVRVDVRTYGRLRTDPAPVVEPLPLDPGPER</sequence>
<evidence type="ECO:0000313" key="3">
    <source>
        <dbReference type="Proteomes" id="UP001597280"/>
    </source>
</evidence>
<dbReference type="InterPro" id="IPR029058">
    <property type="entry name" value="AB_hydrolase_fold"/>
</dbReference>
<dbReference type="SUPFAM" id="SSF53474">
    <property type="entry name" value="alpha/beta-Hydrolases"/>
    <property type="match status" value="1"/>
</dbReference>
<keyword evidence="3" id="KW-1185">Reference proteome</keyword>
<dbReference type="Pfam" id="PF13302">
    <property type="entry name" value="Acetyltransf_3"/>
    <property type="match status" value="1"/>
</dbReference>
<dbReference type="InterPro" id="IPR000073">
    <property type="entry name" value="AB_hydrolase_1"/>
</dbReference>
<proteinExistence type="predicted"/>